<organism evidence="8">
    <name type="scientific">bioreactor metagenome</name>
    <dbReference type="NCBI Taxonomy" id="1076179"/>
    <lineage>
        <taxon>unclassified sequences</taxon>
        <taxon>metagenomes</taxon>
        <taxon>ecological metagenomes</taxon>
    </lineage>
</organism>
<dbReference type="HAMAP" id="MF_01306_B">
    <property type="entry name" value="Ribosomal_uS4_B"/>
    <property type="match status" value="1"/>
</dbReference>
<accession>A0A644XL47</accession>
<dbReference type="GO" id="GO:0006412">
    <property type="term" value="P:translation"/>
    <property type="evidence" value="ECO:0007669"/>
    <property type="project" value="InterPro"/>
</dbReference>
<feature type="domain" description="RNA-binding S4" evidence="6">
    <location>
        <begin position="99"/>
        <end position="163"/>
    </location>
</feature>
<dbReference type="GO" id="GO:0003735">
    <property type="term" value="F:structural constituent of ribosome"/>
    <property type="evidence" value="ECO:0007669"/>
    <property type="project" value="InterPro"/>
</dbReference>
<name>A0A644XL47_9ZZZZ</name>
<keyword evidence="4 8" id="KW-0689">Ribosomal protein</keyword>
<dbReference type="InterPro" id="IPR005709">
    <property type="entry name" value="Ribosomal_uS4_bac-type"/>
</dbReference>
<dbReference type="PANTHER" id="PTHR11831">
    <property type="entry name" value="30S 40S RIBOSOMAL PROTEIN"/>
    <property type="match status" value="1"/>
</dbReference>
<dbReference type="PROSITE" id="PS50889">
    <property type="entry name" value="S4"/>
    <property type="match status" value="1"/>
</dbReference>
<evidence type="ECO:0000259" key="6">
    <source>
        <dbReference type="SMART" id="SM00363"/>
    </source>
</evidence>
<reference evidence="8" key="1">
    <citation type="submission" date="2019-08" db="EMBL/GenBank/DDBJ databases">
        <authorList>
            <person name="Kucharzyk K."/>
            <person name="Murdoch R.W."/>
            <person name="Higgins S."/>
            <person name="Loffler F."/>
        </authorList>
    </citation>
    <scope>NUCLEOTIDE SEQUENCE</scope>
</reference>
<gene>
    <name evidence="8" type="primary">rpsD_20</name>
    <name evidence="8" type="ORF">SDC9_62859</name>
</gene>
<evidence type="ECO:0000256" key="1">
    <source>
        <dbReference type="ARBA" id="ARBA00007465"/>
    </source>
</evidence>
<dbReference type="InterPro" id="IPR002942">
    <property type="entry name" value="S4_RNA-bd"/>
</dbReference>
<dbReference type="Gene3D" id="3.10.290.10">
    <property type="entry name" value="RNA-binding S4 domain"/>
    <property type="match status" value="1"/>
</dbReference>
<evidence type="ECO:0000256" key="3">
    <source>
        <dbReference type="ARBA" id="ARBA00022884"/>
    </source>
</evidence>
<feature type="domain" description="Small ribosomal subunit protein uS4 N-terminal" evidence="7">
    <location>
        <begin position="3"/>
        <end position="98"/>
    </location>
</feature>
<comment type="caution">
    <text evidence="8">The sequence shown here is derived from an EMBL/GenBank/DDBJ whole genome shotgun (WGS) entry which is preliminary data.</text>
</comment>
<dbReference type="InterPro" id="IPR018079">
    <property type="entry name" value="Ribosomal_uS4_CS"/>
</dbReference>
<dbReference type="InterPro" id="IPR022801">
    <property type="entry name" value="Ribosomal_uS4"/>
</dbReference>
<dbReference type="GO" id="GO:0015935">
    <property type="term" value="C:small ribosomal subunit"/>
    <property type="evidence" value="ECO:0007669"/>
    <property type="project" value="InterPro"/>
</dbReference>
<keyword evidence="5" id="KW-0687">Ribonucleoprotein</keyword>
<evidence type="ECO:0000256" key="5">
    <source>
        <dbReference type="ARBA" id="ARBA00023274"/>
    </source>
</evidence>
<dbReference type="GO" id="GO:0019843">
    <property type="term" value="F:rRNA binding"/>
    <property type="evidence" value="ECO:0007669"/>
    <property type="project" value="UniProtKB-KW"/>
</dbReference>
<dbReference type="InterPro" id="IPR001912">
    <property type="entry name" value="Ribosomal_uS4_N"/>
</dbReference>
<dbReference type="AlphaFoldDB" id="A0A644XL47"/>
<evidence type="ECO:0000256" key="4">
    <source>
        <dbReference type="ARBA" id="ARBA00022980"/>
    </source>
</evidence>
<evidence type="ECO:0000313" key="8">
    <source>
        <dbReference type="EMBL" id="MPM16478.1"/>
    </source>
</evidence>
<dbReference type="InterPro" id="IPR036986">
    <property type="entry name" value="S4_RNA-bd_sf"/>
</dbReference>
<keyword evidence="2" id="KW-0699">rRNA-binding</keyword>
<dbReference type="Pfam" id="PF01479">
    <property type="entry name" value="S4"/>
    <property type="match status" value="1"/>
</dbReference>
<proteinExistence type="inferred from homology"/>
<dbReference type="FunFam" id="3.10.290.10:FF:000001">
    <property type="entry name" value="30S ribosomal protein S4"/>
    <property type="match status" value="1"/>
</dbReference>
<dbReference type="Gene3D" id="1.10.1050.10">
    <property type="entry name" value="Ribosomal Protein S4 Delta 41, Chain A, domain 1"/>
    <property type="match status" value="1"/>
</dbReference>
<dbReference type="FunFam" id="1.10.1050.10:FF:000001">
    <property type="entry name" value="30S ribosomal protein S4"/>
    <property type="match status" value="1"/>
</dbReference>
<evidence type="ECO:0000256" key="2">
    <source>
        <dbReference type="ARBA" id="ARBA00022730"/>
    </source>
</evidence>
<dbReference type="Pfam" id="PF00163">
    <property type="entry name" value="Ribosomal_S4"/>
    <property type="match status" value="1"/>
</dbReference>
<dbReference type="SUPFAM" id="SSF55174">
    <property type="entry name" value="Alpha-L RNA-binding motif"/>
    <property type="match status" value="1"/>
</dbReference>
<dbReference type="SMART" id="SM01390">
    <property type="entry name" value="Ribosomal_S4"/>
    <property type="match status" value="1"/>
</dbReference>
<protein>
    <submittedName>
        <fullName evidence="8">30S ribosomal protein S4</fullName>
    </submittedName>
</protein>
<dbReference type="GO" id="GO:0042274">
    <property type="term" value="P:ribosomal small subunit biogenesis"/>
    <property type="evidence" value="ECO:0007669"/>
    <property type="project" value="TreeGrafter"/>
</dbReference>
<dbReference type="CDD" id="cd00165">
    <property type="entry name" value="S4"/>
    <property type="match status" value="1"/>
</dbReference>
<dbReference type="NCBIfam" id="NF003717">
    <property type="entry name" value="PRK05327.1"/>
    <property type="match status" value="1"/>
</dbReference>
<dbReference type="EMBL" id="VSSQ01002618">
    <property type="protein sequence ID" value="MPM16478.1"/>
    <property type="molecule type" value="Genomic_DNA"/>
</dbReference>
<dbReference type="PROSITE" id="PS00632">
    <property type="entry name" value="RIBOSOMAL_S4"/>
    <property type="match status" value="1"/>
</dbReference>
<evidence type="ECO:0000259" key="7">
    <source>
        <dbReference type="SMART" id="SM01390"/>
    </source>
</evidence>
<sequence length="209" mass="24195">MARYTDAVCRLCRRENQKLFLKGDRCYTEKCAVDRRPFAPGQHGNARNRKLSEYGTQLREKQKARRYYGVLENQFHKYYEMAMNRKGVTGENLLSILETRLDNAVYRLGFAMSRPEARQLVRHGHFTVNGKKVDIPSYLVAPGEVITLREKSRSMDKFKATIEANGSRVVPKWLDFDKNSLVAKVVALPAREDIDLPIEEHLIVELYSK</sequence>
<dbReference type="SMART" id="SM00363">
    <property type="entry name" value="S4"/>
    <property type="match status" value="1"/>
</dbReference>
<dbReference type="PANTHER" id="PTHR11831:SF4">
    <property type="entry name" value="SMALL RIBOSOMAL SUBUNIT PROTEIN US4M"/>
    <property type="match status" value="1"/>
</dbReference>
<keyword evidence="3" id="KW-0694">RNA-binding</keyword>
<comment type="similarity">
    <text evidence="1">Belongs to the universal ribosomal protein uS4 family.</text>
</comment>
<dbReference type="NCBIfam" id="TIGR01017">
    <property type="entry name" value="rpsD_bact"/>
    <property type="match status" value="1"/>
</dbReference>